<dbReference type="Gene3D" id="2.60.40.10">
    <property type="entry name" value="Immunoglobulins"/>
    <property type="match status" value="6"/>
</dbReference>
<dbReference type="Pfam" id="PF23316">
    <property type="entry name" value="Ig_DLEC1_6th"/>
    <property type="match status" value="1"/>
</dbReference>
<accession>F0WST6</accession>
<dbReference type="HOGENOM" id="CLU_001595_0_0_1"/>
<sequence length="1732" mass="193051">MSAAEERMHHDPSDNEPLGIPPAFEEPDSPPVDSQDSDYATLFEEENLLGITSQILAQAFKAFYPVSCTEAYAEVGHEPAIETPADELTEQSDSKTQVSTFETMHDFHCKARREEIQQRFQHRDLQTKSLLELIKTRMSAAVKKDRITKEYAEKIGLGDSAQILMGPFEYHLEAEELEAFPPSMTATLTNAKEYIHNYQVKKSKRTGNYVEMNSAAPQPVYLPLKTASESVRHVNSKKNYKHVKGVSKTSKRSENQQNTFCDTFSVTRPKPDGSSKRRLTSAHVINPELRASDNDEPLFIATPNPIRFTEYGVGGCYHTIISVQNISCSSRRLRIVGPQTRYFSFDKLRYPQSETGVVAPGLFAELRVTFNPDSGGEYLDYLCVECESDQRGITASFQVPIIATRYPPQLSISAKIVAAPSLVGSSSVIQYTCVNFGENASFRVFPHERWLELGFESIFTNDSLVFSHSSNECFRRRYAALLAEVETSSTVCTEYFKLSPSHFSLSKSQQIQLIIEFLPCQNGIHQAQFVILCDNCVAQAITIEGTGVVVDFHFGRIDDGKTSSDTLRFTEAESLSFPPTLIGFDSNSTQAKKLFEVVKKTLIDLPFSWEVVAGNGLETENDQECFQIHPSNGVLREESTFFRSTFTPVIPGAFRGKAMLRLHQIPRQSLPANAFDIDVDSTLTDFKCLELSLSGIGRSGEFVLEPKALSISTVTRGKSAAFKVSLRNDQSAPIQFAWQSEHSIRRKGLRGFKLDDRYTQICSKQTSSPIDLVFDPSSGTIGAHSTMLISGVLTPTWSGPFSIAVPCRIPSLIATPVFERWLLLEGCVEQSQVRFLCSQVDFGFIATTSAKRSILTIRNDSMLEKASWRLTHRKISSSVSTKNNVIWSRRSSNRSRSAQKHSIESETKSISPRPWLSYDPKEGVLHPGMTADIVVQCHGGTQPEHFQALLSCHLEPETLFSGEVVQNSETIRARVQIERPNVYVTPQTLSLGTTFVGILAKKTVLLTNLSSLRCEFRWSEPQGPSSQYSLKFDPENGVLEPQGTIPTELHYTPLQDGEVSFLVACFIEGMHFPLGLECRTIQKGLLLSYEVIEASSIKSGAQIERTDSETEMALDLSGVDSRASLPTLSFGDAIPLGEPRALTLLIQNHSVATSLEIIPKRYKTAPSDAPNDPVRVDSTDQKRMKQLLALHQGLAIEIIPSSAEIPAWQQAFFTIVCYNNMPGAFADEIVISPKNHAPVELSMNCTIVGSPVVWSNPDHHSRQVQTLAFGQVTVFSPVIERIASFTNRTPQAINLRWRIAPVGRENMIVRVSIQVRSTGEAQVKLLHKYDTEAESPFVLKKEDQRSETSVPPFTKMNVTIAFTPTFMPASKKMYLLGDVEWRDVGDEKTQDARTPVGTALQVVRVANKSTGVRPQVSKETERDEGKRFPSLLLLLDAQVIEPLLIVDQLETSEMSPKTVKDCVRFKTYWPFLPSKTTAEDFHPWHRKVVHLMNPTKIPLAFHLACSGPFRVLKTPHRPTLNGNFGNKLLPQKFVKVELLMTLTTEAAAGHLQANTPSKLVVHGQLHIEFDQGTIQTLPLVVKIQRPILLVTPSVHNFGHVQLGRRRSLTLNLINPTPISLVFQIQHVASTSELFVPEQSPHNDDINVFHFERKRGVVEGPTMSLASVGSYLPSSSSSVKSALKPIVQMHIHFEPEDCSHYYSHFRFQVVHGNEVDLVLEGYGTLQEALAGEF</sequence>
<dbReference type="GO" id="GO:0005737">
    <property type="term" value="C:cytoplasm"/>
    <property type="evidence" value="ECO:0007669"/>
    <property type="project" value="TreeGrafter"/>
</dbReference>
<name>F0WST6_9STRA</name>
<proteinExistence type="predicted"/>
<evidence type="ECO:0000256" key="1">
    <source>
        <dbReference type="SAM" id="MobiDB-lite"/>
    </source>
</evidence>
<feature type="domain" description="Deleted in lung and esophageal cancer protein 1 Ig-like" evidence="2">
    <location>
        <begin position="299"/>
        <end position="388"/>
    </location>
</feature>
<dbReference type="GO" id="GO:0015631">
    <property type="term" value="F:tubulin binding"/>
    <property type="evidence" value="ECO:0007669"/>
    <property type="project" value="TreeGrafter"/>
</dbReference>
<reference evidence="3" key="1">
    <citation type="journal article" date="2011" name="PLoS Biol.">
        <title>Gene gain and loss during evolution of obligate parasitism in the white rust pathogen of Arabidopsis thaliana.</title>
        <authorList>
            <person name="Kemen E."/>
            <person name="Gardiner A."/>
            <person name="Schultz-Larsen T."/>
            <person name="Kemen A.C."/>
            <person name="Balmuth A.L."/>
            <person name="Robert-Seilaniantz A."/>
            <person name="Bailey K."/>
            <person name="Holub E."/>
            <person name="Studholme D.J."/>
            <person name="Maclean D."/>
            <person name="Jones J.D."/>
        </authorList>
    </citation>
    <scope>NUCLEOTIDE SEQUENCE</scope>
</reference>
<dbReference type="PANTHER" id="PTHR46348">
    <property type="entry name" value="DELETED IN LUNG AND ESOPHAGEAL CANCER PROTEIN 1"/>
    <property type="match status" value="1"/>
</dbReference>
<evidence type="ECO:0000259" key="2">
    <source>
        <dbReference type="Pfam" id="PF23277"/>
    </source>
</evidence>
<organism evidence="3">
    <name type="scientific">Albugo laibachii Nc14</name>
    <dbReference type="NCBI Taxonomy" id="890382"/>
    <lineage>
        <taxon>Eukaryota</taxon>
        <taxon>Sar</taxon>
        <taxon>Stramenopiles</taxon>
        <taxon>Oomycota</taxon>
        <taxon>Peronosporomycetes</taxon>
        <taxon>Albuginales</taxon>
        <taxon>Albuginaceae</taxon>
        <taxon>Albugo</taxon>
    </lineage>
</organism>
<dbReference type="InterPro" id="IPR013783">
    <property type="entry name" value="Ig-like_fold"/>
</dbReference>
<feature type="compositionally biased region" description="Basic and acidic residues" evidence="1">
    <location>
        <begin position="1"/>
        <end position="13"/>
    </location>
</feature>
<gene>
    <name evidence="3" type="primary">AlNc14C238G9432</name>
    <name evidence="3" type="ORF">ALNC14_105580</name>
</gene>
<reference evidence="3" key="2">
    <citation type="submission" date="2011-02" db="EMBL/GenBank/DDBJ databases">
        <authorList>
            <person name="MacLean D."/>
        </authorList>
    </citation>
    <scope>NUCLEOTIDE SEQUENCE</scope>
</reference>
<feature type="region of interest" description="Disordered" evidence="1">
    <location>
        <begin position="890"/>
        <end position="910"/>
    </location>
</feature>
<dbReference type="PANTHER" id="PTHR46348:SF1">
    <property type="entry name" value="DELETED IN LUNG AND ESOPHAGEAL CANCER PROTEIN 1"/>
    <property type="match status" value="1"/>
</dbReference>
<dbReference type="GO" id="GO:0008285">
    <property type="term" value="P:negative regulation of cell population proliferation"/>
    <property type="evidence" value="ECO:0007669"/>
    <property type="project" value="InterPro"/>
</dbReference>
<feature type="region of interest" description="Disordered" evidence="1">
    <location>
        <begin position="1"/>
        <end position="37"/>
    </location>
</feature>
<protein>
    <submittedName>
        <fullName evidence="3">Uncharacterized protein AlNc14C238G9432</fullName>
    </submittedName>
</protein>
<evidence type="ECO:0000313" key="3">
    <source>
        <dbReference type="EMBL" id="CCA24414.1"/>
    </source>
</evidence>
<dbReference type="EMBL" id="FR824283">
    <property type="protein sequence ID" value="CCA24414.1"/>
    <property type="molecule type" value="Genomic_DNA"/>
</dbReference>
<dbReference type="InterPro" id="IPR033304">
    <property type="entry name" value="DLEC1"/>
</dbReference>
<dbReference type="InterPro" id="IPR059041">
    <property type="entry name" value="Ig_DLEC1_1"/>
</dbReference>
<dbReference type="GO" id="GO:0005929">
    <property type="term" value="C:cilium"/>
    <property type="evidence" value="ECO:0007669"/>
    <property type="project" value="TreeGrafter"/>
</dbReference>
<dbReference type="Pfam" id="PF23277">
    <property type="entry name" value="Ig_Dlec1_1"/>
    <property type="match status" value="1"/>
</dbReference>